<dbReference type="PROSITE" id="PS50181">
    <property type="entry name" value="FBOX"/>
    <property type="match status" value="1"/>
</dbReference>
<accession>A0A9W8PW00</accession>
<dbReference type="OrthoDB" id="5273847at2759"/>
<evidence type="ECO:0000259" key="1">
    <source>
        <dbReference type="PROSITE" id="PS50181"/>
    </source>
</evidence>
<name>A0A9W8PW00_9HYPO</name>
<dbReference type="SUPFAM" id="SSF81383">
    <property type="entry name" value="F-box domain"/>
    <property type="match status" value="1"/>
</dbReference>
<dbReference type="InterPro" id="IPR001810">
    <property type="entry name" value="F-box_dom"/>
</dbReference>
<dbReference type="EMBL" id="JAPDHF010000005">
    <property type="protein sequence ID" value="KAJ4017729.1"/>
    <property type="molecule type" value="Genomic_DNA"/>
</dbReference>
<comment type="caution">
    <text evidence="2">The sequence shown here is derived from an EMBL/GenBank/DDBJ whole genome shotgun (WGS) entry which is preliminary data.</text>
</comment>
<keyword evidence="3" id="KW-1185">Reference proteome</keyword>
<dbReference type="Proteomes" id="UP001152130">
    <property type="component" value="Unassembled WGS sequence"/>
</dbReference>
<sequence>MADNCVICGSGFAYHNPDSDPSWAGALRIVRCHPRDSKVTITGLGYRDGHDFFVRTDPDCSVPNESSEAELEQHRRVSVTGDLSKTRLVFHEFCWSMLLDHMSLSTTIGYEKNRIAQALYELMLDLPQGEPWGAYFGDFCFGKQPTEDDYSRADPSKEFTFAIHGRSTLPYPTDQIPLSTRSRPDRFSQLPIEITYHMVSFLDLPSLCNFRLSSKFIASLCSRYRLPQEFWESRFAAEHEMGFVPLVSSSLPAAPDWRQLYFDLKEDLRSSSQNLHLRRRRRIWNCVNDLRQMLTMLLQQDHNIRDVHSVRENPPLRGLVATRKAQALSQMSSTRKSLQYVSLDPQYWGADMIQLSISTITNNSTAYICGFRVRIQNGTDIGEVVSLAGHIAPATESHISFKSSDDLLHVRATVSSGGLLGLDFQTRQMQDQMIWKSIGQLRGLPFYSDIISLDARANSRVTGIRVGFDLFKATSVQLIEDIGHRASSSRLG</sequence>
<feature type="domain" description="F-box" evidence="1">
    <location>
        <begin position="184"/>
        <end position="234"/>
    </location>
</feature>
<reference evidence="2" key="1">
    <citation type="submission" date="2022-10" db="EMBL/GenBank/DDBJ databases">
        <title>Fusarium specimens isolated from Avocado Roots.</title>
        <authorList>
            <person name="Stajich J."/>
            <person name="Roper C."/>
            <person name="Heimlech-Rivalta G."/>
        </authorList>
    </citation>
    <scope>NUCLEOTIDE SEQUENCE</scope>
    <source>
        <strain evidence="2">CF00143</strain>
    </source>
</reference>
<evidence type="ECO:0000313" key="3">
    <source>
        <dbReference type="Proteomes" id="UP001152130"/>
    </source>
</evidence>
<dbReference type="InterPro" id="IPR036047">
    <property type="entry name" value="F-box-like_dom_sf"/>
</dbReference>
<dbReference type="Gene3D" id="1.20.1280.50">
    <property type="match status" value="1"/>
</dbReference>
<gene>
    <name evidence="2" type="ORF">NW766_003798</name>
</gene>
<dbReference type="AlphaFoldDB" id="A0A9W8PW00"/>
<proteinExistence type="predicted"/>
<evidence type="ECO:0000313" key="2">
    <source>
        <dbReference type="EMBL" id="KAJ4017729.1"/>
    </source>
</evidence>
<organism evidence="2 3">
    <name type="scientific">Fusarium irregulare</name>
    <dbReference type="NCBI Taxonomy" id="2494466"/>
    <lineage>
        <taxon>Eukaryota</taxon>
        <taxon>Fungi</taxon>
        <taxon>Dikarya</taxon>
        <taxon>Ascomycota</taxon>
        <taxon>Pezizomycotina</taxon>
        <taxon>Sordariomycetes</taxon>
        <taxon>Hypocreomycetidae</taxon>
        <taxon>Hypocreales</taxon>
        <taxon>Nectriaceae</taxon>
        <taxon>Fusarium</taxon>
        <taxon>Fusarium incarnatum-equiseti species complex</taxon>
    </lineage>
</organism>
<protein>
    <recommendedName>
        <fullName evidence="1">F-box domain-containing protein</fullName>
    </recommendedName>
</protein>